<organism evidence="11 12">
    <name type="scientific">Anaerotalea alkaliphila</name>
    <dbReference type="NCBI Taxonomy" id="2662126"/>
    <lineage>
        <taxon>Bacteria</taxon>
        <taxon>Bacillati</taxon>
        <taxon>Bacillota</taxon>
        <taxon>Clostridia</taxon>
        <taxon>Eubacteriales</taxon>
        <taxon>Anaerotalea</taxon>
    </lineage>
</organism>
<evidence type="ECO:0000256" key="9">
    <source>
        <dbReference type="ARBA" id="ARBA00023136"/>
    </source>
</evidence>
<protein>
    <submittedName>
        <fullName evidence="11">Preprotein translocase subunit YajC</fullName>
    </submittedName>
</protein>
<dbReference type="NCBIfam" id="TIGR00739">
    <property type="entry name" value="yajC"/>
    <property type="match status" value="1"/>
</dbReference>
<comment type="subcellular location">
    <subcellularLocation>
        <location evidence="1">Cell membrane</location>
        <topology evidence="1">Single-pass membrane protein</topology>
    </subcellularLocation>
</comment>
<evidence type="ECO:0000256" key="2">
    <source>
        <dbReference type="ARBA" id="ARBA00006742"/>
    </source>
</evidence>
<keyword evidence="3" id="KW-0813">Transport</keyword>
<gene>
    <name evidence="11" type="primary">yajC</name>
    <name evidence="11" type="ORF">GXN74_07510</name>
</gene>
<dbReference type="PANTHER" id="PTHR33909">
    <property type="entry name" value="SEC TRANSLOCON ACCESSORY COMPLEX SUBUNIT YAJC"/>
    <property type="match status" value="1"/>
</dbReference>
<dbReference type="Pfam" id="PF02699">
    <property type="entry name" value="YajC"/>
    <property type="match status" value="1"/>
</dbReference>
<comment type="similarity">
    <text evidence="2">Belongs to the YajC family.</text>
</comment>
<dbReference type="EMBL" id="JAAEEH010000017">
    <property type="protein sequence ID" value="NDL67591.1"/>
    <property type="molecule type" value="Genomic_DNA"/>
</dbReference>
<reference evidence="11 12" key="1">
    <citation type="submission" date="2020-01" db="EMBL/GenBank/DDBJ databases">
        <title>Anaeroalcalibacter tamaniensis gen. nov., sp. nov., moderately halophilic strictly anaerobic fermenter bacterium from mud volcano of Taman peninsula.</title>
        <authorList>
            <person name="Frolova A."/>
            <person name="Merkel A.Y."/>
            <person name="Slobodkin A.I."/>
        </authorList>
    </citation>
    <scope>NUCLEOTIDE SEQUENCE [LARGE SCALE GENOMIC DNA]</scope>
    <source>
        <strain evidence="11 12">F-3ap</strain>
    </source>
</reference>
<dbReference type="GO" id="GO:0015031">
    <property type="term" value="P:protein transport"/>
    <property type="evidence" value="ECO:0007669"/>
    <property type="project" value="UniProtKB-KW"/>
</dbReference>
<evidence type="ECO:0000256" key="5">
    <source>
        <dbReference type="ARBA" id="ARBA00022692"/>
    </source>
</evidence>
<keyword evidence="9 10" id="KW-0472">Membrane</keyword>
<evidence type="ECO:0000256" key="6">
    <source>
        <dbReference type="ARBA" id="ARBA00022927"/>
    </source>
</evidence>
<evidence type="ECO:0000313" key="11">
    <source>
        <dbReference type="EMBL" id="NDL67591.1"/>
    </source>
</evidence>
<dbReference type="GO" id="GO:0005886">
    <property type="term" value="C:plasma membrane"/>
    <property type="evidence" value="ECO:0007669"/>
    <property type="project" value="UniProtKB-SubCell"/>
</dbReference>
<evidence type="ECO:0000256" key="7">
    <source>
        <dbReference type="ARBA" id="ARBA00022989"/>
    </source>
</evidence>
<keyword evidence="5 10" id="KW-0812">Transmembrane</keyword>
<keyword evidence="6" id="KW-0653">Protein transport</keyword>
<feature type="transmembrane region" description="Helical" evidence="10">
    <location>
        <begin position="15"/>
        <end position="33"/>
    </location>
</feature>
<keyword evidence="8" id="KW-0811">Translocation</keyword>
<evidence type="ECO:0000256" key="3">
    <source>
        <dbReference type="ARBA" id="ARBA00022448"/>
    </source>
</evidence>
<keyword evidence="7 10" id="KW-1133">Transmembrane helix</keyword>
<name>A0A7X5KM54_9FIRM</name>
<dbReference type="SMART" id="SM01323">
    <property type="entry name" value="YajC"/>
    <property type="match status" value="1"/>
</dbReference>
<evidence type="ECO:0000256" key="1">
    <source>
        <dbReference type="ARBA" id="ARBA00004162"/>
    </source>
</evidence>
<evidence type="ECO:0000256" key="10">
    <source>
        <dbReference type="SAM" id="Phobius"/>
    </source>
</evidence>
<dbReference type="InterPro" id="IPR003849">
    <property type="entry name" value="Preprotein_translocase_YajC"/>
</dbReference>
<dbReference type="PRINTS" id="PR01853">
    <property type="entry name" value="YAJCTRNLCASE"/>
</dbReference>
<comment type="caution">
    <text evidence="11">The sequence shown here is derived from an EMBL/GenBank/DDBJ whole genome shotgun (WGS) entry which is preliminary data.</text>
</comment>
<keyword evidence="12" id="KW-1185">Reference proteome</keyword>
<accession>A0A7X5KM54</accession>
<keyword evidence="4" id="KW-1003">Cell membrane</keyword>
<evidence type="ECO:0000256" key="8">
    <source>
        <dbReference type="ARBA" id="ARBA00023010"/>
    </source>
</evidence>
<evidence type="ECO:0000313" key="12">
    <source>
        <dbReference type="Proteomes" id="UP000461585"/>
    </source>
</evidence>
<proteinExistence type="inferred from homology"/>
<dbReference type="Proteomes" id="UP000461585">
    <property type="component" value="Unassembled WGS sequence"/>
</dbReference>
<dbReference type="PANTHER" id="PTHR33909:SF1">
    <property type="entry name" value="SEC TRANSLOCON ACCESSORY COMPLEX SUBUNIT YAJC"/>
    <property type="match status" value="1"/>
</dbReference>
<evidence type="ECO:0000256" key="4">
    <source>
        <dbReference type="ARBA" id="ARBA00022475"/>
    </source>
</evidence>
<dbReference type="AlphaFoldDB" id="A0A7X5KM54"/>
<sequence>MTTIAAAQASGGESMLFTIGYLVLIFAFMYFVMIRPQKKKQKEVESMQNSVKIGDTVLTTGGMYGKVVDIMNNTLVLELGMNKGIRVPMVRSAVASVGEPNMSLVKEETKEDAK</sequence>